<sequence>MLRSAANRIVLSADRKGGDSHPSQVLTKHPCLGPFSFLFRKLGKNRGPEKPRPSLAPVYLPRTLTFTILSRNLAHSLDCCQSPLMLITYPFGFLMAPAHSTLPPCTQIHHSGVLFPPDKPP</sequence>
<evidence type="ECO:0000313" key="2">
    <source>
        <dbReference type="Proteomes" id="UP001162501"/>
    </source>
</evidence>
<dbReference type="EMBL" id="OX596093">
    <property type="protein sequence ID" value="CAN0567184.1"/>
    <property type="molecule type" value="Genomic_DNA"/>
</dbReference>
<proteinExistence type="predicted"/>
<dbReference type="Proteomes" id="UP001162501">
    <property type="component" value="Chromosome 9"/>
</dbReference>
<evidence type="ECO:0000313" key="1">
    <source>
        <dbReference type="EMBL" id="CAN0567184.1"/>
    </source>
</evidence>
<accession>A0AC60A7C0</accession>
<protein>
    <submittedName>
        <fullName evidence="1">Uncharacterized protein</fullName>
    </submittedName>
</protein>
<name>A0AC60A7C0_RANTA</name>
<organism evidence="1 2">
    <name type="scientific">Rangifer tarandus platyrhynchus</name>
    <name type="common">Svalbard reindeer</name>
    <dbReference type="NCBI Taxonomy" id="3082113"/>
    <lineage>
        <taxon>Eukaryota</taxon>
        <taxon>Metazoa</taxon>
        <taxon>Chordata</taxon>
        <taxon>Craniata</taxon>
        <taxon>Vertebrata</taxon>
        <taxon>Euteleostomi</taxon>
        <taxon>Mammalia</taxon>
        <taxon>Eutheria</taxon>
        <taxon>Laurasiatheria</taxon>
        <taxon>Artiodactyla</taxon>
        <taxon>Ruminantia</taxon>
        <taxon>Pecora</taxon>
        <taxon>Cervidae</taxon>
        <taxon>Odocoileinae</taxon>
        <taxon>Rangifer</taxon>
    </lineage>
</organism>
<reference evidence="1" key="1">
    <citation type="submission" date="2023-05" db="EMBL/GenBank/DDBJ databases">
        <authorList>
            <consortium name="ELIXIR-Norway"/>
        </authorList>
    </citation>
    <scope>NUCLEOTIDE SEQUENCE</scope>
</reference>
<gene>
    <name evidence="1" type="ORF">MRATA1EN22A_LOCUS27597</name>
</gene>
<reference evidence="1" key="2">
    <citation type="submission" date="2025-03" db="EMBL/GenBank/DDBJ databases">
        <authorList>
            <consortium name="ELIXIR-Norway"/>
            <consortium name="Elixir Norway"/>
        </authorList>
    </citation>
    <scope>NUCLEOTIDE SEQUENCE</scope>
</reference>